<dbReference type="PANTHER" id="PTHR11993:SF10">
    <property type="entry name" value="NADH DEHYDROGENASE [UBIQUINONE] IRON-SULFUR PROTEIN 2, MITOCHONDRIAL"/>
    <property type="match status" value="1"/>
</dbReference>
<keyword evidence="10" id="KW-1278">Translocase</keyword>
<evidence type="ECO:0000256" key="10">
    <source>
        <dbReference type="HAMAP-Rule" id="MF_01358"/>
    </source>
</evidence>
<dbReference type="GO" id="GO:0005886">
    <property type="term" value="C:plasma membrane"/>
    <property type="evidence" value="ECO:0007669"/>
    <property type="project" value="UniProtKB-SubCell"/>
</dbReference>
<dbReference type="SUPFAM" id="SSF56762">
    <property type="entry name" value="HydB/Nqo4-like"/>
    <property type="match status" value="1"/>
</dbReference>
<dbReference type="InterPro" id="IPR022885">
    <property type="entry name" value="NDH1_su_D/H"/>
</dbReference>
<evidence type="ECO:0000313" key="14">
    <source>
        <dbReference type="Proteomes" id="UP000823757"/>
    </source>
</evidence>
<dbReference type="EMBL" id="JADIMD010000103">
    <property type="protein sequence ID" value="MBO8474978.1"/>
    <property type="molecule type" value="Genomic_DNA"/>
</dbReference>
<keyword evidence="4 10" id="KW-1003">Cell membrane</keyword>
<organism evidence="13 14">
    <name type="scientific">Candidatus Cryptobacteroides faecigallinarum</name>
    <dbReference type="NCBI Taxonomy" id="2840763"/>
    <lineage>
        <taxon>Bacteria</taxon>
        <taxon>Pseudomonadati</taxon>
        <taxon>Bacteroidota</taxon>
        <taxon>Bacteroidia</taxon>
        <taxon>Bacteroidales</taxon>
        <taxon>Candidatus Cryptobacteroides</taxon>
    </lineage>
</organism>
<evidence type="ECO:0000259" key="11">
    <source>
        <dbReference type="Pfam" id="PF00329"/>
    </source>
</evidence>
<reference evidence="13" key="1">
    <citation type="submission" date="2020-10" db="EMBL/GenBank/DDBJ databases">
        <authorList>
            <person name="Gilroy R."/>
        </authorList>
    </citation>
    <scope>NUCLEOTIDE SEQUENCE</scope>
    <source>
        <strain evidence="13">B1-13419</strain>
    </source>
</reference>
<gene>
    <name evidence="10" type="primary">nuoD</name>
    <name evidence="13" type="ORF">IAB91_06790</name>
</gene>
<dbReference type="SUPFAM" id="SSF143243">
    <property type="entry name" value="Nqo5-like"/>
    <property type="match status" value="1"/>
</dbReference>
<feature type="domain" description="NADH:ubiquinone oxidoreductase 30kDa subunit" evidence="11">
    <location>
        <begin position="29"/>
        <end position="143"/>
    </location>
</feature>
<dbReference type="InterPro" id="IPR037232">
    <property type="entry name" value="NADH_quin_OxRdtase_su_C/D-like"/>
</dbReference>
<evidence type="ECO:0000256" key="1">
    <source>
        <dbReference type="ARBA" id="ARBA00004417"/>
    </source>
</evidence>
<dbReference type="Gene3D" id="3.30.460.80">
    <property type="entry name" value="NADH:ubiquinone oxidoreductase, 30kDa subunit"/>
    <property type="match status" value="1"/>
</dbReference>
<comment type="similarity">
    <text evidence="2">In the C-terminal section; belongs to the complex I 49 kDa subunit family.</text>
</comment>
<keyword evidence="5 10" id="KW-0520">NAD</keyword>
<comment type="caution">
    <text evidence="13">The sequence shown here is derived from an EMBL/GenBank/DDBJ whole genome shotgun (WGS) entry which is preliminary data.</text>
</comment>
<protein>
    <recommendedName>
        <fullName evidence="10">NADH-quinone oxidoreductase subunit D</fullName>
        <ecNumber evidence="10">7.1.1.-</ecNumber>
    </recommendedName>
    <alternativeName>
        <fullName evidence="10">NADH dehydrogenase I subunit D</fullName>
    </alternativeName>
    <alternativeName>
        <fullName evidence="10">NDH-1 subunit D</fullName>
    </alternativeName>
</protein>
<dbReference type="PROSITE" id="PS00542">
    <property type="entry name" value="COMPLEX1_30K"/>
    <property type="match status" value="1"/>
</dbReference>
<accession>A0A9D9NJ48</accession>
<dbReference type="PANTHER" id="PTHR11993">
    <property type="entry name" value="NADH-UBIQUINONE OXIDOREDUCTASE 49 KDA SUBUNIT"/>
    <property type="match status" value="1"/>
</dbReference>
<keyword evidence="13" id="KW-0560">Oxidoreductase</keyword>
<dbReference type="AlphaFoldDB" id="A0A9D9NJ48"/>
<comment type="subunit">
    <text evidence="8">NDH-1 is composed of 13 different subunits. Subunits NuoB, CD, E, F, and G constitute the peripheral sector of the complex.</text>
</comment>
<evidence type="ECO:0000256" key="7">
    <source>
        <dbReference type="ARBA" id="ARBA00023268"/>
    </source>
</evidence>
<comment type="function">
    <text evidence="10">NDH-1 shuttles electrons from NADH, via FMN and iron-sulfur (Fe-S) centers, to quinones in the respiratory chain. The immediate electron acceptor for the enzyme in this species is believed to be a menaquinone. Couples the redox reaction to proton translocation (for every two electrons transferred, four hydrogen ions are translocated across the cytoplasmic membrane), and thus conserves the redox energy in a proton gradient.</text>
</comment>
<proteinExistence type="inferred from homology"/>
<dbReference type="InterPro" id="IPR001268">
    <property type="entry name" value="NADH_UbQ_OxRdtase_30kDa_su"/>
</dbReference>
<dbReference type="Gene3D" id="1.10.645.10">
    <property type="entry name" value="Cytochrome-c3 Hydrogenase, chain B"/>
    <property type="match status" value="1"/>
</dbReference>
<evidence type="ECO:0000256" key="4">
    <source>
        <dbReference type="ARBA" id="ARBA00022475"/>
    </source>
</evidence>
<feature type="domain" description="NADH-quinone oxidoreductase subunit D" evidence="12">
    <location>
        <begin position="468"/>
        <end position="542"/>
    </location>
</feature>
<comment type="similarity">
    <text evidence="10">Belongs to the complex I 49 kDa subunit family.</text>
</comment>
<dbReference type="GO" id="GO:0048038">
    <property type="term" value="F:quinone binding"/>
    <property type="evidence" value="ECO:0007669"/>
    <property type="project" value="UniProtKB-KW"/>
</dbReference>
<evidence type="ECO:0000256" key="8">
    <source>
        <dbReference type="ARBA" id="ARBA00038617"/>
    </source>
</evidence>
<keyword evidence="10" id="KW-0874">Quinone</keyword>
<dbReference type="InterPro" id="IPR001135">
    <property type="entry name" value="NADH_Q_OxRdtase_suD"/>
</dbReference>
<sequence>MENNISIKDRITAIEPSAEWSGAGDGMFTVPAGSFRKLAETLKGQEGFDFLRSLTGVDWGEEGLGCVYHIENTSTGENVVIRAVDSNRDNASLPSVHDVWEGADLNEREAYDYLGIKFIGHPDLRRLYLRDDWNGYPLRKDYDPSLNGIPVENEETHDDAPSYEVTKDGSFILKRRPLFENDEYVINIGPQHPATHGVLRFRVSLEGEIIRKLDVHCGYIHRGIEKMCESMTYPQTLGLTDRLDYLGAMQNRHALCMCIEKAMGLEVSERIQYIRTIMDELQRIDSHLLFASCLAQDMGALEVFFLGFRDREKVLDILEQTTGGRLIQTYNTIGGVQADIHPDFVKKTKAFISYMRPKLKEYHEIFTGNVIARTRLVGTGVLSREDAISFGATGGTGRASGWACDVRKRHPYGVYDKVDFKEITFTEGDCFARYMVRMKEIEESMNIIEQLIDNIPEGEYQMKVRPLIKLPEGSWYSAVEGSRGEFGVYLESRGDKSPYRLKFRSTGLPLVSCIDTITRGAKIADLIAIGGTLDYVVPDIDR</sequence>
<dbReference type="GO" id="GO:0051287">
    <property type="term" value="F:NAD binding"/>
    <property type="evidence" value="ECO:0007669"/>
    <property type="project" value="InterPro"/>
</dbReference>
<evidence type="ECO:0000256" key="3">
    <source>
        <dbReference type="ARBA" id="ARBA00022448"/>
    </source>
</evidence>
<dbReference type="InterPro" id="IPR029014">
    <property type="entry name" value="NiFe-Hase_large"/>
</dbReference>
<reference evidence="13" key="2">
    <citation type="journal article" date="2021" name="PeerJ">
        <title>Extensive microbial diversity within the chicken gut microbiome revealed by metagenomics and culture.</title>
        <authorList>
            <person name="Gilroy R."/>
            <person name="Ravi A."/>
            <person name="Getino M."/>
            <person name="Pursley I."/>
            <person name="Horton D.L."/>
            <person name="Alikhan N.F."/>
            <person name="Baker D."/>
            <person name="Gharbi K."/>
            <person name="Hall N."/>
            <person name="Watson M."/>
            <person name="Adriaenssens E.M."/>
            <person name="Foster-Nyarko E."/>
            <person name="Jarju S."/>
            <person name="Secka A."/>
            <person name="Antonio M."/>
            <person name="Oren A."/>
            <person name="Chaudhuri R.R."/>
            <person name="La Ragione R."/>
            <person name="Hildebrand F."/>
            <person name="Pallen M.J."/>
        </authorList>
    </citation>
    <scope>NUCLEOTIDE SEQUENCE</scope>
    <source>
        <strain evidence="13">B1-13419</strain>
    </source>
</reference>
<dbReference type="GO" id="GO:0050136">
    <property type="term" value="F:NADH dehydrogenase (quinone) (non-electrogenic) activity"/>
    <property type="evidence" value="ECO:0007669"/>
    <property type="project" value="UniProtKB-UniRule"/>
</dbReference>
<keyword evidence="6 10" id="KW-0472">Membrane</keyword>
<evidence type="ECO:0000259" key="12">
    <source>
        <dbReference type="Pfam" id="PF00346"/>
    </source>
</evidence>
<keyword evidence="7" id="KW-0511">Multifunctional enzyme</keyword>
<dbReference type="GO" id="GO:0008137">
    <property type="term" value="F:NADH dehydrogenase (ubiquinone) activity"/>
    <property type="evidence" value="ECO:0007669"/>
    <property type="project" value="InterPro"/>
</dbReference>
<evidence type="ECO:0000256" key="9">
    <source>
        <dbReference type="ARBA" id="ARBA00047712"/>
    </source>
</evidence>
<keyword evidence="3 10" id="KW-0813">Transport</keyword>
<evidence type="ECO:0000256" key="5">
    <source>
        <dbReference type="ARBA" id="ARBA00023027"/>
    </source>
</evidence>
<evidence type="ECO:0000256" key="6">
    <source>
        <dbReference type="ARBA" id="ARBA00023136"/>
    </source>
</evidence>
<comment type="subunit">
    <text evidence="10">NDH-1 is composed of 14 different subunits. Subunits NuoB, C, D, E, F, and G constitute the peripheral sector of the complex.</text>
</comment>
<dbReference type="Pfam" id="PF00346">
    <property type="entry name" value="Complex1_49kDa"/>
    <property type="match status" value="2"/>
</dbReference>
<comment type="subcellular location">
    <subcellularLocation>
        <location evidence="1">Cell inner membrane</location>
        <topology evidence="1">Peripheral membrane protein</topology>
    </subcellularLocation>
    <subcellularLocation>
        <location evidence="10">Cell membrane</location>
        <topology evidence="10">Peripheral membrane protein</topology>
        <orientation evidence="10">Cytoplasmic side</orientation>
    </subcellularLocation>
</comment>
<name>A0A9D9NJ48_9BACT</name>
<dbReference type="InterPro" id="IPR020396">
    <property type="entry name" value="NADH_UbQ_OxRdtase_CS"/>
</dbReference>
<evidence type="ECO:0000313" key="13">
    <source>
        <dbReference type="EMBL" id="MBO8474978.1"/>
    </source>
</evidence>
<dbReference type="HAMAP" id="MF_01358">
    <property type="entry name" value="NDH1_NuoD"/>
    <property type="match status" value="1"/>
</dbReference>
<dbReference type="EC" id="7.1.1.-" evidence="10"/>
<dbReference type="Proteomes" id="UP000823757">
    <property type="component" value="Unassembled WGS sequence"/>
</dbReference>
<evidence type="ECO:0000256" key="2">
    <source>
        <dbReference type="ARBA" id="ARBA00010019"/>
    </source>
</evidence>
<comment type="catalytic activity">
    <reaction evidence="9 10">
        <text>a quinone + NADH + 5 H(+)(in) = a quinol + NAD(+) + 4 H(+)(out)</text>
        <dbReference type="Rhea" id="RHEA:57888"/>
        <dbReference type="ChEBI" id="CHEBI:15378"/>
        <dbReference type="ChEBI" id="CHEBI:24646"/>
        <dbReference type="ChEBI" id="CHEBI:57540"/>
        <dbReference type="ChEBI" id="CHEBI:57945"/>
        <dbReference type="ChEBI" id="CHEBI:132124"/>
    </reaction>
</comment>
<feature type="domain" description="NADH-quinone oxidoreductase subunit D" evidence="12">
    <location>
        <begin position="297"/>
        <end position="464"/>
    </location>
</feature>
<dbReference type="Pfam" id="PF00329">
    <property type="entry name" value="Complex1_30kDa"/>
    <property type="match status" value="1"/>
</dbReference>